<name>B4FBC1_MAIZE</name>
<feature type="compositionally biased region" description="Low complexity" evidence="1">
    <location>
        <begin position="267"/>
        <end position="277"/>
    </location>
</feature>
<protein>
    <submittedName>
        <fullName evidence="2">Uncharacterized protein</fullName>
    </submittedName>
</protein>
<feature type="compositionally biased region" description="Acidic residues" evidence="1">
    <location>
        <begin position="11"/>
        <end position="20"/>
    </location>
</feature>
<sequence length="347" mass="38206">MALRDDLRVQEEDEGDDDGPWTDGLLAGLRRLPCRGNGEPVHVLPRGESGLVVDGNGHDQLDPRHHLRHGGISRPREGGGQEAEEPGQDLRHGRLRERRHGHGFLQGPEAARRRPERSPAPPPRGRRRQVGGRRALPRGQQLLLVALAHPAGAHLQVVRGAAGSVGVDVRPVHAPVRAARLLPPAGPQRLEDPLALRALLLRLLGRVRVRRHVLPAVVVHLREGPALLRHVQPALHRDHHRVRRRRPPRRAARRQLAGRDRRHRGAVRGAVGQSGRRQQGRGGARAPLGRSGEDVISAVGSQFDGRRRQWHRRAPPGGRRSNGEVDGILLLFKCSVRARAVFSGSVC</sequence>
<reference evidence="2" key="1">
    <citation type="journal article" date="2009" name="PLoS Genet.">
        <title>Sequencing, mapping, and analysis of 27,455 maize full-length cDNAs.</title>
        <authorList>
            <person name="Soderlund C."/>
            <person name="Descour A."/>
            <person name="Kudrna D."/>
            <person name="Bomhoff M."/>
            <person name="Boyd L."/>
            <person name="Currie J."/>
            <person name="Angelova A."/>
            <person name="Collura K."/>
            <person name="Wissotski M."/>
            <person name="Ashley E."/>
            <person name="Morrow D."/>
            <person name="Fernandes J."/>
            <person name="Walbot V."/>
            <person name="Yu Y."/>
        </authorList>
    </citation>
    <scope>NUCLEOTIDE SEQUENCE</scope>
    <source>
        <strain evidence="2">B73</strain>
    </source>
</reference>
<feature type="region of interest" description="Disordered" evidence="1">
    <location>
        <begin position="234"/>
        <end position="291"/>
    </location>
</feature>
<evidence type="ECO:0000256" key="1">
    <source>
        <dbReference type="SAM" id="MobiDB-lite"/>
    </source>
</evidence>
<feature type="compositionally biased region" description="Basic residues" evidence="1">
    <location>
        <begin position="93"/>
        <end position="102"/>
    </location>
</feature>
<evidence type="ECO:0000313" key="2">
    <source>
        <dbReference type="EMBL" id="ACF79414.1"/>
    </source>
</evidence>
<organism evidence="2">
    <name type="scientific">Zea mays</name>
    <name type="common">Maize</name>
    <dbReference type="NCBI Taxonomy" id="4577"/>
    <lineage>
        <taxon>Eukaryota</taxon>
        <taxon>Viridiplantae</taxon>
        <taxon>Streptophyta</taxon>
        <taxon>Embryophyta</taxon>
        <taxon>Tracheophyta</taxon>
        <taxon>Spermatophyta</taxon>
        <taxon>Magnoliopsida</taxon>
        <taxon>Liliopsida</taxon>
        <taxon>Poales</taxon>
        <taxon>Poaceae</taxon>
        <taxon>PACMAD clade</taxon>
        <taxon>Panicoideae</taxon>
        <taxon>Andropogonodae</taxon>
        <taxon>Andropogoneae</taxon>
        <taxon>Tripsacinae</taxon>
        <taxon>Zea</taxon>
    </lineage>
</organism>
<feature type="region of interest" description="Disordered" evidence="1">
    <location>
        <begin position="1"/>
        <end position="134"/>
    </location>
</feature>
<proteinExistence type="evidence at transcript level"/>
<accession>B4FBC1</accession>
<dbReference type="HOGENOM" id="CLU_068769_0_0_1"/>
<feature type="compositionally biased region" description="Basic residues" evidence="1">
    <location>
        <begin position="237"/>
        <end position="253"/>
    </location>
</feature>
<dbReference type="AlphaFoldDB" id="B4FBC1"/>
<dbReference type="EMBL" id="BT034409">
    <property type="protein sequence ID" value="ACF79414.1"/>
    <property type="molecule type" value="mRNA"/>
</dbReference>
<feature type="compositionally biased region" description="Basic and acidic residues" evidence="1">
    <location>
        <begin position="1"/>
        <end position="10"/>
    </location>
</feature>